<feature type="domain" description="RNase H type-1" evidence="1">
    <location>
        <begin position="251"/>
        <end position="326"/>
    </location>
</feature>
<dbReference type="PANTHER" id="PTHR47074:SF48">
    <property type="entry name" value="POLYNUCLEOTIDYL TRANSFERASE, RIBONUCLEASE H-LIKE SUPERFAMILY PROTEIN"/>
    <property type="match status" value="1"/>
</dbReference>
<protein>
    <recommendedName>
        <fullName evidence="1">RNase H type-1 domain-containing protein</fullName>
    </recommendedName>
</protein>
<evidence type="ECO:0000259" key="1">
    <source>
        <dbReference type="Pfam" id="PF13456"/>
    </source>
</evidence>
<evidence type="ECO:0000313" key="2">
    <source>
        <dbReference type="EMBL" id="KAL0015448.1"/>
    </source>
</evidence>
<dbReference type="Proteomes" id="UP001459277">
    <property type="component" value="Unassembled WGS sequence"/>
</dbReference>
<dbReference type="AlphaFoldDB" id="A0AAW2E0Z4"/>
<dbReference type="GO" id="GO:0003676">
    <property type="term" value="F:nucleic acid binding"/>
    <property type="evidence" value="ECO:0007669"/>
    <property type="project" value="InterPro"/>
</dbReference>
<keyword evidence="3" id="KW-1185">Reference proteome</keyword>
<reference evidence="2 3" key="1">
    <citation type="submission" date="2024-01" db="EMBL/GenBank/DDBJ databases">
        <title>A telomere-to-telomere, gap-free genome of sweet tea (Lithocarpus litseifolius).</title>
        <authorList>
            <person name="Zhou J."/>
        </authorList>
    </citation>
    <scope>NUCLEOTIDE SEQUENCE [LARGE SCALE GENOMIC DNA]</scope>
    <source>
        <strain evidence="2">Zhou-2022a</strain>
        <tissue evidence="2">Leaf</tissue>
    </source>
</reference>
<proteinExistence type="predicted"/>
<dbReference type="GO" id="GO:0004523">
    <property type="term" value="F:RNA-DNA hybrid ribonuclease activity"/>
    <property type="evidence" value="ECO:0007669"/>
    <property type="project" value="InterPro"/>
</dbReference>
<dbReference type="EMBL" id="JAZDWU010000001">
    <property type="protein sequence ID" value="KAL0015448.1"/>
    <property type="molecule type" value="Genomic_DNA"/>
</dbReference>
<comment type="caution">
    <text evidence="2">The sequence shown here is derived from an EMBL/GenBank/DDBJ whole genome shotgun (WGS) entry which is preliminary data.</text>
</comment>
<dbReference type="PANTHER" id="PTHR47074">
    <property type="entry name" value="BNAC02G40300D PROTEIN"/>
    <property type="match status" value="1"/>
</dbReference>
<gene>
    <name evidence="2" type="ORF">SO802_002517</name>
</gene>
<sequence length="327" mass="36571">MVCFRTIPVFRLIRTKASTMGALVIGASKTRASIGICTAQPRKTVSPEPSRTGSSEPCLTLLGPWCLTSPLARKLILVGAKWRIGDGCTTWIYKDAWLPSEGAGLVVSSTSFLHKESVISDLIDVDSKWWNSQLIDQLFFPFEAQKFKSIPLCLSPQPDVLCWANSSSELYTVKTGGSRLSPDLFAIICWLNCQRRNKTRVWEPILPLTNIAATARDNLREFQSLQHKPHDTPRPRRKVWKPPDTNTCKTNFDRTMFEDLNKAGIGVVVRNSKGEVMAAMSEKIIMPPSVFILETIAIRRAVHLIHELFLPSSMFEGDSKVSIKALQ</sequence>
<dbReference type="InterPro" id="IPR002156">
    <property type="entry name" value="RNaseH_domain"/>
</dbReference>
<evidence type="ECO:0000313" key="3">
    <source>
        <dbReference type="Proteomes" id="UP001459277"/>
    </source>
</evidence>
<dbReference type="Pfam" id="PF13456">
    <property type="entry name" value="RVT_3"/>
    <property type="match status" value="1"/>
</dbReference>
<name>A0AAW2E0Z4_9ROSI</name>
<organism evidence="2 3">
    <name type="scientific">Lithocarpus litseifolius</name>
    <dbReference type="NCBI Taxonomy" id="425828"/>
    <lineage>
        <taxon>Eukaryota</taxon>
        <taxon>Viridiplantae</taxon>
        <taxon>Streptophyta</taxon>
        <taxon>Embryophyta</taxon>
        <taxon>Tracheophyta</taxon>
        <taxon>Spermatophyta</taxon>
        <taxon>Magnoliopsida</taxon>
        <taxon>eudicotyledons</taxon>
        <taxon>Gunneridae</taxon>
        <taxon>Pentapetalae</taxon>
        <taxon>rosids</taxon>
        <taxon>fabids</taxon>
        <taxon>Fagales</taxon>
        <taxon>Fagaceae</taxon>
        <taxon>Lithocarpus</taxon>
    </lineage>
</organism>
<dbReference type="InterPro" id="IPR052929">
    <property type="entry name" value="RNase_H-like_EbsB-rel"/>
</dbReference>
<accession>A0AAW2E0Z4</accession>